<protein>
    <submittedName>
        <fullName evidence="1">Uncharacterized protein</fullName>
    </submittedName>
</protein>
<accession>A0A0E9QK68</accession>
<organism evidence="1">
    <name type="scientific">Anguilla anguilla</name>
    <name type="common">European freshwater eel</name>
    <name type="synonym">Muraena anguilla</name>
    <dbReference type="NCBI Taxonomy" id="7936"/>
    <lineage>
        <taxon>Eukaryota</taxon>
        <taxon>Metazoa</taxon>
        <taxon>Chordata</taxon>
        <taxon>Craniata</taxon>
        <taxon>Vertebrata</taxon>
        <taxon>Euteleostomi</taxon>
        <taxon>Actinopterygii</taxon>
        <taxon>Neopterygii</taxon>
        <taxon>Teleostei</taxon>
        <taxon>Anguilliformes</taxon>
        <taxon>Anguillidae</taxon>
        <taxon>Anguilla</taxon>
    </lineage>
</organism>
<sequence>MNRLRMSDSDCQSHALSRARLFLDCSLSGV</sequence>
<dbReference type="AlphaFoldDB" id="A0A0E9QK68"/>
<proteinExistence type="predicted"/>
<name>A0A0E9QK68_ANGAN</name>
<reference evidence="1" key="1">
    <citation type="submission" date="2014-11" db="EMBL/GenBank/DDBJ databases">
        <authorList>
            <person name="Amaro Gonzalez C."/>
        </authorList>
    </citation>
    <scope>NUCLEOTIDE SEQUENCE</scope>
</reference>
<evidence type="ECO:0000313" key="1">
    <source>
        <dbReference type="EMBL" id="JAH17184.1"/>
    </source>
</evidence>
<reference evidence="1" key="2">
    <citation type="journal article" date="2015" name="Fish Shellfish Immunol.">
        <title>Early steps in the European eel (Anguilla anguilla)-Vibrio vulnificus interaction in the gills: Role of the RtxA13 toxin.</title>
        <authorList>
            <person name="Callol A."/>
            <person name="Pajuelo D."/>
            <person name="Ebbesson L."/>
            <person name="Teles M."/>
            <person name="MacKenzie S."/>
            <person name="Amaro C."/>
        </authorList>
    </citation>
    <scope>NUCLEOTIDE SEQUENCE</scope>
</reference>
<dbReference type="EMBL" id="GBXM01091393">
    <property type="protein sequence ID" value="JAH17184.1"/>
    <property type="molecule type" value="Transcribed_RNA"/>
</dbReference>